<feature type="compositionally biased region" description="Basic residues" evidence="1">
    <location>
        <begin position="308"/>
        <end position="327"/>
    </location>
</feature>
<dbReference type="AlphaFoldDB" id="Q0RKZ8"/>
<dbReference type="InterPro" id="IPR017516">
    <property type="entry name" value="AbrB_dup"/>
</dbReference>
<evidence type="ECO:0000256" key="2">
    <source>
        <dbReference type="SAM" id="Phobius"/>
    </source>
</evidence>
<sequence length="620" mass="63870">MRGTPQPRTSIGIRPLRPWGQVFWPQGGGVRWSVRVAPFSAFIDFTSDARTLGRVQGDLFSPRRHGNGGAWILLVVGCYLLGEMGEIVGVPAPQLVVPLLVGAFLALGGMVRRNLPAPTIRGSQAVLGVLMGSYLNISELRSVLGTALPLTAVTLATIALCLLAALLFTRTSRGSVTDAALGMMPGGSAAIVACAEELRADSRLVALSQYLRVGLVAVTAPAVVAVSHGTVGRPRPGSFPAYAHLVDGSSQLLGLAFLPGVCLLGARAGRRLGLPAPALPGLCGPGLGAGQDDRHRVPGVLPGDHSGRHQRGARHRHCGPRRRRCGLHRSELPSRPRGAADPAAGPLAPPPGAAGQPRPNPRPRRTRGLALTPVRRAGRTCGSGPVGAAEHGPGGGDPQVVECVGLPAGPLEQHVETVLVERVVTVGDGTQGAPGGRLARDPDPQCLQLDHRAQRGAAHDPAVGLQPARRLGEPAGRDLVLPFGDAEGAHQLEQRLAVLGDLRGHPGQRVAGGCSAMGRRRAAGEPQPGGGAGQVVVQVDAEWIRAGLRPGHPTAGDGLGPGVTHATPPSLGAPPRVGPAVGVSGRARTNPCRRLLGWAAQRQAAVMVGEGTTKAMLRMV</sequence>
<name>Q0RKZ8_FRAAA</name>
<keyword evidence="4" id="KW-1185">Reference proteome</keyword>
<feature type="region of interest" description="Disordered" evidence="1">
    <location>
        <begin position="290"/>
        <end position="394"/>
    </location>
</feature>
<dbReference type="HOGENOM" id="CLU_440593_0_0_11"/>
<feature type="compositionally biased region" description="Low complexity" evidence="1">
    <location>
        <begin position="335"/>
        <end position="346"/>
    </location>
</feature>
<evidence type="ECO:0000256" key="1">
    <source>
        <dbReference type="SAM" id="MobiDB-lite"/>
    </source>
</evidence>
<dbReference type="Pfam" id="PF05145">
    <property type="entry name" value="AbrB"/>
    <property type="match status" value="1"/>
</dbReference>
<keyword evidence="2" id="KW-1133">Transmembrane helix</keyword>
<dbReference type="PANTHER" id="PTHR38457:SF1">
    <property type="entry name" value="REGULATOR ABRB-RELATED"/>
    <property type="match status" value="1"/>
</dbReference>
<dbReference type="GO" id="GO:0010468">
    <property type="term" value="P:regulation of gene expression"/>
    <property type="evidence" value="ECO:0007669"/>
    <property type="project" value="InterPro"/>
</dbReference>
<feature type="transmembrane region" description="Helical" evidence="2">
    <location>
        <begin position="70"/>
        <end position="89"/>
    </location>
</feature>
<dbReference type="STRING" id="326424.FRAAL3163"/>
<dbReference type="GO" id="GO:0016020">
    <property type="term" value="C:membrane"/>
    <property type="evidence" value="ECO:0007669"/>
    <property type="project" value="InterPro"/>
</dbReference>
<dbReference type="NCBIfam" id="TIGR03082">
    <property type="entry name" value="Gneg_AbrB_dup"/>
    <property type="match status" value="1"/>
</dbReference>
<organism evidence="3 4">
    <name type="scientific">Frankia alni (strain DSM 45986 / CECT 9034 / ACN14a)</name>
    <dbReference type="NCBI Taxonomy" id="326424"/>
    <lineage>
        <taxon>Bacteria</taxon>
        <taxon>Bacillati</taxon>
        <taxon>Actinomycetota</taxon>
        <taxon>Actinomycetes</taxon>
        <taxon>Frankiales</taxon>
        <taxon>Frankiaceae</taxon>
        <taxon>Frankia</taxon>
    </lineage>
</organism>
<gene>
    <name evidence="3" type="ordered locus">FRAAL3163</name>
</gene>
<evidence type="ECO:0000313" key="3">
    <source>
        <dbReference type="EMBL" id="CAJ61807.1"/>
    </source>
</evidence>
<dbReference type="KEGG" id="fal:FRAAL3163"/>
<dbReference type="EMBL" id="CT573213">
    <property type="protein sequence ID" value="CAJ61807.1"/>
    <property type="molecule type" value="Genomic_DNA"/>
</dbReference>
<dbReference type="eggNOG" id="COG3180">
    <property type="taxonomic scope" value="Bacteria"/>
</dbReference>
<evidence type="ECO:0000313" key="4">
    <source>
        <dbReference type="Proteomes" id="UP000000657"/>
    </source>
</evidence>
<keyword evidence="2" id="KW-0472">Membrane</keyword>
<keyword evidence="2" id="KW-0812">Transmembrane</keyword>
<proteinExistence type="predicted"/>
<dbReference type="PANTHER" id="PTHR38457">
    <property type="entry name" value="REGULATOR ABRB-RELATED"/>
    <property type="match status" value="1"/>
</dbReference>
<feature type="transmembrane region" description="Helical" evidence="2">
    <location>
        <begin position="95"/>
        <end position="111"/>
    </location>
</feature>
<protein>
    <submittedName>
        <fullName evidence="3">Uncharacterized protein</fullName>
    </submittedName>
</protein>
<accession>Q0RKZ8</accession>
<feature type="transmembrane region" description="Helical" evidence="2">
    <location>
        <begin position="143"/>
        <end position="168"/>
    </location>
</feature>
<dbReference type="Proteomes" id="UP000000657">
    <property type="component" value="Chromosome"/>
</dbReference>
<dbReference type="InterPro" id="IPR007820">
    <property type="entry name" value="AbrB_fam"/>
</dbReference>
<feature type="region of interest" description="Disordered" evidence="1">
    <location>
        <begin position="549"/>
        <end position="577"/>
    </location>
</feature>
<reference evidence="3 4" key="1">
    <citation type="journal article" date="2007" name="Genome Res.">
        <title>Genome characteristics of facultatively symbiotic Frankia sp. strains reflect host range and host plant biogeography.</title>
        <authorList>
            <person name="Normand P."/>
            <person name="Lapierre P."/>
            <person name="Tisa L.S."/>
            <person name="Gogarten J.P."/>
            <person name="Alloisio N."/>
            <person name="Bagnarol E."/>
            <person name="Bassi C.A."/>
            <person name="Berry A.M."/>
            <person name="Bickhart D.M."/>
            <person name="Choisne N."/>
            <person name="Couloux A."/>
            <person name="Cournoyer B."/>
            <person name="Cruveiller S."/>
            <person name="Daubin V."/>
            <person name="Demange N."/>
            <person name="Francino M.P."/>
            <person name="Goltsman E."/>
            <person name="Huang Y."/>
            <person name="Kopp O.R."/>
            <person name="Labarre L."/>
            <person name="Lapidus A."/>
            <person name="Lavire C."/>
            <person name="Marechal J."/>
            <person name="Martinez M."/>
            <person name="Mastronunzio J.E."/>
            <person name="Mullin B.C."/>
            <person name="Niemann J."/>
            <person name="Pujic P."/>
            <person name="Rawnsley T."/>
            <person name="Rouy Z."/>
            <person name="Schenowitz C."/>
            <person name="Sellstedt A."/>
            <person name="Tavares F."/>
            <person name="Tomkins J.P."/>
            <person name="Vallenet D."/>
            <person name="Valverde C."/>
            <person name="Wall L.G."/>
            <person name="Wang Y."/>
            <person name="Medigue C."/>
            <person name="Benson D.R."/>
        </authorList>
    </citation>
    <scope>NUCLEOTIDE SEQUENCE [LARGE SCALE GENOMIC DNA]</scope>
    <source>
        <strain evidence="4">DSM 45986 / CECT 9034 / ACN14a</strain>
    </source>
</reference>